<gene>
    <name evidence="2" type="ORF">DVA86_25005</name>
</gene>
<dbReference type="KEGG" id="sarm:DVA86_25005"/>
<dbReference type="EMBL" id="CP031320">
    <property type="protein sequence ID" value="AXK35424.1"/>
    <property type="molecule type" value="Genomic_DNA"/>
</dbReference>
<keyword evidence="3" id="KW-1185">Reference proteome</keyword>
<dbReference type="Proteomes" id="UP000254425">
    <property type="component" value="Chromosome"/>
</dbReference>
<evidence type="ECO:0000313" key="3">
    <source>
        <dbReference type="Proteomes" id="UP000254425"/>
    </source>
</evidence>
<sequence>MAFRSGTGPAAQGPEATAAQDEAAHDTTTVEHGAFSHARCGCGWRGPARRSRDRARSDATAHRGTV</sequence>
<organism evidence="2 3">
    <name type="scientific">Streptomyces armeniacus</name>
    <dbReference type="NCBI Taxonomy" id="83291"/>
    <lineage>
        <taxon>Bacteria</taxon>
        <taxon>Bacillati</taxon>
        <taxon>Actinomycetota</taxon>
        <taxon>Actinomycetes</taxon>
        <taxon>Kitasatosporales</taxon>
        <taxon>Streptomycetaceae</taxon>
        <taxon>Streptomyces</taxon>
    </lineage>
</organism>
<feature type="region of interest" description="Disordered" evidence="1">
    <location>
        <begin position="1"/>
        <end position="66"/>
    </location>
</feature>
<protein>
    <submittedName>
        <fullName evidence="2">Uncharacterized protein</fullName>
    </submittedName>
</protein>
<evidence type="ECO:0000256" key="1">
    <source>
        <dbReference type="SAM" id="MobiDB-lite"/>
    </source>
</evidence>
<feature type="compositionally biased region" description="Basic and acidic residues" evidence="1">
    <location>
        <begin position="54"/>
        <end position="66"/>
    </location>
</feature>
<proteinExistence type="predicted"/>
<name>A0A345XUV8_9ACTN</name>
<evidence type="ECO:0000313" key="2">
    <source>
        <dbReference type="EMBL" id="AXK35424.1"/>
    </source>
</evidence>
<dbReference type="AlphaFoldDB" id="A0A345XUV8"/>
<reference evidence="2 3" key="1">
    <citation type="submission" date="2018-07" db="EMBL/GenBank/DDBJ databases">
        <title>Draft genome of the type strain Streptomyces armeniacus ATCC 15676.</title>
        <authorList>
            <person name="Labana P."/>
            <person name="Gosse J.T."/>
            <person name="Boddy C.N."/>
        </authorList>
    </citation>
    <scope>NUCLEOTIDE SEQUENCE [LARGE SCALE GENOMIC DNA]</scope>
    <source>
        <strain evidence="2 3">ATCC 15676</strain>
    </source>
</reference>
<accession>A0A345XUV8</accession>